<dbReference type="OrthoDB" id="110209at2"/>
<dbReference type="EC" id="1.2.1.70" evidence="3 9"/>
<dbReference type="InterPro" id="IPR036453">
    <property type="entry name" value="GluRdtase_dimer_dom_sf"/>
</dbReference>
<evidence type="ECO:0000256" key="7">
    <source>
        <dbReference type="ARBA" id="ARBA00047464"/>
    </source>
</evidence>
<comment type="catalytic activity">
    <reaction evidence="7 9 14">
        <text>(S)-4-amino-5-oxopentanoate + tRNA(Glu) + NADP(+) = L-glutamyl-tRNA(Glu) + NADPH + H(+)</text>
        <dbReference type="Rhea" id="RHEA:12344"/>
        <dbReference type="Rhea" id="RHEA-COMP:9663"/>
        <dbReference type="Rhea" id="RHEA-COMP:9680"/>
        <dbReference type="ChEBI" id="CHEBI:15378"/>
        <dbReference type="ChEBI" id="CHEBI:57501"/>
        <dbReference type="ChEBI" id="CHEBI:57783"/>
        <dbReference type="ChEBI" id="CHEBI:58349"/>
        <dbReference type="ChEBI" id="CHEBI:78442"/>
        <dbReference type="ChEBI" id="CHEBI:78520"/>
        <dbReference type="EC" id="1.2.1.70"/>
    </reaction>
</comment>
<feature type="domain" description="Tetrapyrrole biosynthesis glutamyl-tRNA reductase dimerisation" evidence="15">
    <location>
        <begin position="325"/>
        <end position="420"/>
    </location>
</feature>
<feature type="binding site" evidence="9 12">
    <location>
        <begin position="194"/>
        <end position="199"/>
    </location>
    <ligand>
        <name>NADP(+)</name>
        <dbReference type="ChEBI" id="CHEBI:58349"/>
    </ligand>
</feature>
<dbReference type="Pfam" id="PF00745">
    <property type="entry name" value="GlutR_dimer"/>
    <property type="match status" value="1"/>
</dbReference>
<evidence type="ECO:0000259" key="17">
    <source>
        <dbReference type="Pfam" id="PF05201"/>
    </source>
</evidence>
<dbReference type="FunFam" id="3.40.50.720:FF:000031">
    <property type="entry name" value="Glutamyl-tRNA reductase"/>
    <property type="match status" value="1"/>
</dbReference>
<reference evidence="18 19" key="1">
    <citation type="submission" date="2018-06" db="EMBL/GenBank/DDBJ databases">
        <authorList>
            <consortium name="Pathogen Informatics"/>
            <person name="Doyle S."/>
        </authorList>
    </citation>
    <scope>NUCLEOTIDE SEQUENCE [LARGE SCALE GENOMIC DNA]</scope>
    <source>
        <strain evidence="18 19">NCTC13294</strain>
    </source>
</reference>
<dbReference type="HAMAP" id="MF_00087">
    <property type="entry name" value="Glu_tRNA_reductase"/>
    <property type="match status" value="1"/>
</dbReference>
<evidence type="ECO:0000256" key="6">
    <source>
        <dbReference type="ARBA" id="ARBA00023244"/>
    </source>
</evidence>
<accession>A0A381EFQ1</accession>
<dbReference type="InterPro" id="IPR000343">
    <property type="entry name" value="4pyrrol_synth_GluRdtase"/>
</dbReference>
<evidence type="ECO:0000256" key="5">
    <source>
        <dbReference type="ARBA" id="ARBA00023002"/>
    </source>
</evidence>
<keyword evidence="4 9" id="KW-0521">NADP</keyword>
<evidence type="ECO:0000256" key="1">
    <source>
        <dbReference type="ARBA" id="ARBA00005059"/>
    </source>
</evidence>
<dbReference type="InterPro" id="IPR036343">
    <property type="entry name" value="GluRdtase_N_sf"/>
</dbReference>
<evidence type="ECO:0000313" key="19">
    <source>
        <dbReference type="Proteomes" id="UP000254572"/>
    </source>
</evidence>
<dbReference type="PROSITE" id="PS00747">
    <property type="entry name" value="GLUTR"/>
    <property type="match status" value="1"/>
</dbReference>
<evidence type="ECO:0000256" key="8">
    <source>
        <dbReference type="ARBA" id="ARBA00068659"/>
    </source>
</evidence>
<dbReference type="Pfam" id="PF01488">
    <property type="entry name" value="Shikimate_DH"/>
    <property type="match status" value="1"/>
</dbReference>
<dbReference type="RefSeq" id="WP_115612709.1">
    <property type="nucleotide sequence ID" value="NZ_JBHLZC010000001.1"/>
</dbReference>
<evidence type="ECO:0000256" key="12">
    <source>
        <dbReference type="PIRSR" id="PIRSR000445-3"/>
    </source>
</evidence>
<feature type="site" description="Important for activity" evidence="9 13">
    <location>
        <position position="104"/>
    </location>
</feature>
<evidence type="ECO:0000256" key="9">
    <source>
        <dbReference type="HAMAP-Rule" id="MF_00087"/>
    </source>
</evidence>
<dbReference type="Gene3D" id="3.40.50.720">
    <property type="entry name" value="NAD(P)-binding Rossmann-like Domain"/>
    <property type="match status" value="1"/>
</dbReference>
<dbReference type="InterPro" id="IPR018214">
    <property type="entry name" value="GluRdtase_CS"/>
</dbReference>
<sequence length="427" mass="47653">MLTPLDETIKTITAYGINHHTADAAVREKIAFSLAETASALTDCRRQTGVDEVVLLSTCNRSELYTVGDHSAHVAAWLAAYKHLDPAALAPLTFQVHNRDAIRHIYRVASGLDSLILGEPQILGQIKQAYRLGQQAGTIGSVLERLFQQSFAVAKQIRHSTAIGANNVSVAAAGVKLTHRFFDDHDRRTALIIGAGETAQLVAKYLKDTDIKRLIIANRTLAHAQKLAEEHGGFAISLEQLPAQLHEADIIIGAARSDCLLIHREHIKEALKRRRNRLQVLIDLAIPRNLDPAIDSLNQAFLYDVDDLAQIIDDNLKARQSAARQAEAIINLYSDDLIGWLRSKPQQQIVRKMRENANIIREQLLQESYRRLAHGEDPAHLLEQLSRKLTNKLLHNPSELIHAIPPDHKDWLAIIADTFKTETHENP</sequence>
<organism evidence="18 19">
    <name type="scientific">Cardiobacterium valvarum</name>
    <dbReference type="NCBI Taxonomy" id="194702"/>
    <lineage>
        <taxon>Bacteria</taxon>
        <taxon>Pseudomonadati</taxon>
        <taxon>Pseudomonadota</taxon>
        <taxon>Gammaproteobacteria</taxon>
        <taxon>Cardiobacteriales</taxon>
        <taxon>Cardiobacteriaceae</taxon>
        <taxon>Cardiobacterium</taxon>
    </lineage>
</organism>
<evidence type="ECO:0000313" key="18">
    <source>
        <dbReference type="EMBL" id="SUX25786.1"/>
    </source>
</evidence>
<evidence type="ECO:0000256" key="14">
    <source>
        <dbReference type="RuleBase" id="RU000584"/>
    </source>
</evidence>
<feature type="domain" description="Quinate/shikimate 5-dehydrogenase/glutamyl-tRNA reductase" evidence="16">
    <location>
        <begin position="177"/>
        <end position="311"/>
    </location>
</feature>
<dbReference type="Pfam" id="PF05201">
    <property type="entry name" value="GlutR_N"/>
    <property type="match status" value="1"/>
</dbReference>
<proteinExistence type="inferred from homology"/>
<feature type="binding site" evidence="9 11">
    <location>
        <position position="114"/>
    </location>
    <ligand>
        <name>substrate</name>
    </ligand>
</feature>
<keyword evidence="6 9" id="KW-0627">Porphyrin biosynthesis</keyword>
<evidence type="ECO:0000256" key="3">
    <source>
        <dbReference type="ARBA" id="ARBA00012970"/>
    </source>
</evidence>
<comment type="subunit">
    <text evidence="9">Homodimer.</text>
</comment>
<dbReference type="AlphaFoldDB" id="A0A381EFQ1"/>
<comment type="pathway">
    <text evidence="1 9 14">Porphyrin-containing compound metabolism; protoporphyrin-IX biosynthesis; 5-aminolevulinate from L-glutamyl-tRNA(Glu): step 1/2.</text>
</comment>
<dbReference type="PIRSF" id="PIRSF000445">
    <property type="entry name" value="4pyrrol_synth_GluRdtase"/>
    <property type="match status" value="1"/>
</dbReference>
<feature type="binding site" evidence="9 11">
    <location>
        <position position="125"/>
    </location>
    <ligand>
        <name>substrate</name>
    </ligand>
</feature>
<evidence type="ECO:0000256" key="11">
    <source>
        <dbReference type="PIRSR" id="PIRSR000445-2"/>
    </source>
</evidence>
<name>A0A381EFQ1_9GAMM</name>
<dbReference type="InterPro" id="IPR006151">
    <property type="entry name" value="Shikm_DH/Glu-tRNA_Rdtase"/>
</dbReference>
<dbReference type="GO" id="GO:0019353">
    <property type="term" value="P:protoporphyrinogen IX biosynthetic process from glutamate"/>
    <property type="evidence" value="ECO:0007669"/>
    <property type="project" value="TreeGrafter"/>
</dbReference>
<dbReference type="PANTHER" id="PTHR43013:SF1">
    <property type="entry name" value="GLUTAMYL-TRNA REDUCTASE"/>
    <property type="match status" value="1"/>
</dbReference>
<feature type="binding site" evidence="9 11">
    <location>
        <begin position="58"/>
        <end position="61"/>
    </location>
    <ligand>
        <name>substrate</name>
    </ligand>
</feature>
<protein>
    <recommendedName>
        <fullName evidence="8 9">Glutamyl-tRNA reductase</fullName>
        <shortName evidence="9">GluTR</shortName>
        <ecNumber evidence="3 9">1.2.1.70</ecNumber>
    </recommendedName>
</protein>
<evidence type="ECO:0000256" key="10">
    <source>
        <dbReference type="PIRSR" id="PIRSR000445-1"/>
    </source>
</evidence>
<dbReference type="GO" id="GO:0050661">
    <property type="term" value="F:NADP binding"/>
    <property type="evidence" value="ECO:0007669"/>
    <property type="project" value="InterPro"/>
</dbReference>
<gene>
    <name evidence="9 18" type="primary">hemA</name>
    <name evidence="18" type="ORF">NCTC13294_02675</name>
</gene>
<dbReference type="GO" id="GO:0008883">
    <property type="term" value="F:glutamyl-tRNA reductase activity"/>
    <property type="evidence" value="ECO:0007669"/>
    <property type="project" value="UniProtKB-UniRule"/>
</dbReference>
<feature type="binding site" evidence="9 11">
    <location>
        <begin position="119"/>
        <end position="121"/>
    </location>
    <ligand>
        <name>substrate</name>
    </ligand>
</feature>
<dbReference type="PANTHER" id="PTHR43013">
    <property type="entry name" value="GLUTAMYL-TRNA REDUCTASE"/>
    <property type="match status" value="1"/>
</dbReference>
<dbReference type="EMBL" id="UFUW01000001">
    <property type="protein sequence ID" value="SUX25786.1"/>
    <property type="molecule type" value="Genomic_DNA"/>
</dbReference>
<dbReference type="InterPro" id="IPR015896">
    <property type="entry name" value="4pyrrol_synth_GluRdtase_dimer"/>
</dbReference>
<comment type="miscellaneous">
    <text evidence="9">During catalysis, the active site Cys acts as a nucleophile attacking the alpha-carbonyl group of tRNA-bound glutamate with the formation of a thioester intermediate between enzyme and glutamate, and the concomitant release of tRNA(Glu). The thioester intermediate is finally reduced by direct hydride transfer from NADPH, to form the product GSA.</text>
</comment>
<dbReference type="SUPFAM" id="SSF51735">
    <property type="entry name" value="NAD(P)-binding Rossmann-fold domains"/>
    <property type="match status" value="1"/>
</dbReference>
<feature type="active site" description="Nucleophile" evidence="9 10">
    <location>
        <position position="59"/>
    </location>
</feature>
<feature type="domain" description="Glutamyl-tRNA reductase N-terminal" evidence="17">
    <location>
        <begin position="16"/>
        <end position="161"/>
    </location>
</feature>
<dbReference type="CDD" id="cd05213">
    <property type="entry name" value="NAD_bind_Glutamyl_tRNA_reduct"/>
    <property type="match status" value="1"/>
</dbReference>
<dbReference type="InterPro" id="IPR015895">
    <property type="entry name" value="4pyrrol_synth_GluRdtase_N"/>
</dbReference>
<dbReference type="Proteomes" id="UP000254572">
    <property type="component" value="Unassembled WGS sequence"/>
</dbReference>
<evidence type="ECO:0000259" key="16">
    <source>
        <dbReference type="Pfam" id="PF01488"/>
    </source>
</evidence>
<comment type="function">
    <text evidence="9">Catalyzes the NADPH-dependent reduction of glutamyl-tRNA(Glu) to glutamate 1-semialdehyde (GSA).</text>
</comment>
<comment type="similarity">
    <text evidence="2 9 14">Belongs to the glutamyl-tRNA reductase family.</text>
</comment>
<comment type="domain">
    <text evidence="9">Possesses an unusual extended V-shaped dimeric structure with each monomer consisting of three distinct domains arranged along a curved 'spinal' alpha-helix. The N-terminal catalytic domain specifically recognizes the glutamate moiety of the substrate. The second domain is the NADPH-binding domain, and the third C-terminal domain is responsible for dimerization.</text>
</comment>
<keyword evidence="5 9" id="KW-0560">Oxidoreductase</keyword>
<dbReference type="InterPro" id="IPR036291">
    <property type="entry name" value="NAD(P)-bd_dom_sf"/>
</dbReference>
<dbReference type="SUPFAM" id="SSF69075">
    <property type="entry name" value="Glutamyl tRNA-reductase dimerization domain"/>
    <property type="match status" value="1"/>
</dbReference>
<dbReference type="SUPFAM" id="SSF69742">
    <property type="entry name" value="Glutamyl tRNA-reductase catalytic, N-terminal domain"/>
    <property type="match status" value="1"/>
</dbReference>
<evidence type="ECO:0000259" key="15">
    <source>
        <dbReference type="Pfam" id="PF00745"/>
    </source>
</evidence>
<evidence type="ECO:0000256" key="13">
    <source>
        <dbReference type="PIRSR" id="PIRSR000445-4"/>
    </source>
</evidence>
<dbReference type="FunFam" id="3.30.460.30:FF:000001">
    <property type="entry name" value="Glutamyl-tRNA reductase"/>
    <property type="match status" value="1"/>
</dbReference>
<keyword evidence="19" id="KW-1185">Reference proteome</keyword>
<dbReference type="Gene3D" id="3.30.460.30">
    <property type="entry name" value="Glutamyl-tRNA reductase, N-terminal domain"/>
    <property type="match status" value="1"/>
</dbReference>
<evidence type="ECO:0000256" key="4">
    <source>
        <dbReference type="ARBA" id="ARBA00022857"/>
    </source>
</evidence>
<dbReference type="UniPathway" id="UPA00251">
    <property type="reaction ID" value="UER00316"/>
</dbReference>
<dbReference type="NCBIfam" id="TIGR01035">
    <property type="entry name" value="hemA"/>
    <property type="match status" value="1"/>
</dbReference>
<evidence type="ECO:0000256" key="2">
    <source>
        <dbReference type="ARBA" id="ARBA00005916"/>
    </source>
</evidence>